<protein>
    <submittedName>
        <fullName evidence="2">Uncharacterized protein</fullName>
    </submittedName>
</protein>
<name>A0A367KZC2_9HYPO</name>
<dbReference type="Proteomes" id="UP000253664">
    <property type="component" value="Unassembled WGS sequence"/>
</dbReference>
<proteinExistence type="predicted"/>
<feature type="non-terminal residue" evidence="2">
    <location>
        <position position="72"/>
    </location>
</feature>
<dbReference type="EMBL" id="LKCN02000027">
    <property type="protein sequence ID" value="RCI07521.1"/>
    <property type="molecule type" value="Genomic_DNA"/>
</dbReference>
<dbReference type="AlphaFoldDB" id="A0A367KZC2"/>
<evidence type="ECO:0000313" key="2">
    <source>
        <dbReference type="EMBL" id="RCI07521.1"/>
    </source>
</evidence>
<keyword evidence="3" id="KW-1185">Reference proteome</keyword>
<comment type="caution">
    <text evidence="2">The sequence shown here is derived from an EMBL/GenBank/DDBJ whole genome shotgun (WGS) entry which is preliminary data.</text>
</comment>
<evidence type="ECO:0000313" key="1">
    <source>
        <dbReference type="EMBL" id="RCI07507.1"/>
    </source>
</evidence>
<accession>A0A367KZC2</accession>
<reference evidence="2" key="2">
    <citation type="submission" date="2017-10" db="EMBL/GenBank/DDBJ databases">
        <title>A genome scan of diversifying selection in the zombie-ant fungus Ophiocordyceps unilateralis complex supports a role of enterotoxins in coevolution and host-specificity.</title>
        <authorList>
            <person name="Kobmoo N."/>
            <person name="Wichadakul D."/>
            <person name="Arnamnart N."/>
            <person name="Rodriguez De La Vega R.C."/>
            <person name="Luangsa-Ard J.-J."/>
            <person name="Giraud T."/>
        </authorList>
    </citation>
    <scope>NUCLEOTIDE SEQUENCE</scope>
    <source>
        <strain evidence="2">BCC 54312</strain>
    </source>
</reference>
<reference evidence="2 3" key="1">
    <citation type="journal article" date="2015" name="BMC Genomics">
        <title>Insights from the genome of Ophiocordyceps polyrhachis-furcata to pathogenicity and host specificity in insect fungi.</title>
        <authorList>
            <person name="Wichadakul D."/>
            <person name="Kobmoo N."/>
            <person name="Ingsriswang S."/>
            <person name="Tangphatsornruang S."/>
            <person name="Chantasingh D."/>
            <person name="Luangsa-ard J.J."/>
            <person name="Eurwilaichitr L."/>
        </authorList>
    </citation>
    <scope>NUCLEOTIDE SEQUENCE [LARGE SCALE GENOMIC DNA]</scope>
    <source>
        <strain evidence="2 3">BCC 54312</strain>
    </source>
</reference>
<sequence length="72" mass="7880">MDGDCGSIQVNQWPGDADFTRVRSLAQQEKIFFELKSNNHSFSIGQNEDFYFSPTQGDFVASSSSPPTGASV</sequence>
<gene>
    <name evidence="2" type="ORF">L249_8328</name>
    <name evidence="1" type="ORF">L249_8337</name>
</gene>
<dbReference type="EMBL" id="LKCN02000027">
    <property type="protein sequence ID" value="RCI07507.1"/>
    <property type="molecule type" value="Genomic_DNA"/>
</dbReference>
<organism evidence="2 3">
    <name type="scientific">Ophiocordyceps polyrhachis-furcata BCC 54312</name>
    <dbReference type="NCBI Taxonomy" id="1330021"/>
    <lineage>
        <taxon>Eukaryota</taxon>
        <taxon>Fungi</taxon>
        <taxon>Dikarya</taxon>
        <taxon>Ascomycota</taxon>
        <taxon>Pezizomycotina</taxon>
        <taxon>Sordariomycetes</taxon>
        <taxon>Hypocreomycetidae</taxon>
        <taxon>Hypocreales</taxon>
        <taxon>Ophiocordycipitaceae</taxon>
        <taxon>Ophiocordyceps</taxon>
    </lineage>
</organism>
<evidence type="ECO:0000313" key="3">
    <source>
        <dbReference type="Proteomes" id="UP000253664"/>
    </source>
</evidence>